<dbReference type="Proteomes" id="UP000016936">
    <property type="component" value="Unassembled WGS sequence"/>
</dbReference>
<dbReference type="OrthoDB" id="10640216at2759"/>
<reference evidence="2 3" key="1">
    <citation type="journal article" date="2012" name="PLoS Pathog.">
        <title>Diverse lifestyles and strategies of plant pathogenesis encoded in the genomes of eighteen Dothideomycetes fungi.</title>
        <authorList>
            <person name="Ohm R.A."/>
            <person name="Feau N."/>
            <person name="Henrissat B."/>
            <person name="Schoch C.L."/>
            <person name="Horwitz B.A."/>
            <person name="Barry K.W."/>
            <person name="Condon B.J."/>
            <person name="Copeland A.C."/>
            <person name="Dhillon B."/>
            <person name="Glaser F."/>
            <person name="Hesse C.N."/>
            <person name="Kosti I."/>
            <person name="LaButti K."/>
            <person name="Lindquist E.A."/>
            <person name="Lucas S."/>
            <person name="Salamov A.A."/>
            <person name="Bradshaw R.E."/>
            <person name="Ciuffetti L."/>
            <person name="Hamelin R.C."/>
            <person name="Kema G.H.J."/>
            <person name="Lawrence C."/>
            <person name="Scott J.A."/>
            <person name="Spatafora J.W."/>
            <person name="Turgeon B.G."/>
            <person name="de Wit P.J.G.M."/>
            <person name="Zhong S."/>
            <person name="Goodwin S.B."/>
            <person name="Grigoriev I.V."/>
        </authorList>
    </citation>
    <scope>NUCLEOTIDE SEQUENCE [LARGE SCALE GENOMIC DNA]</scope>
    <source>
        <strain evidence="3">C5 / ATCC 48332 / race O</strain>
    </source>
</reference>
<feature type="region of interest" description="Disordered" evidence="1">
    <location>
        <begin position="47"/>
        <end position="85"/>
    </location>
</feature>
<feature type="compositionally biased region" description="Pro residues" evidence="1">
    <location>
        <begin position="187"/>
        <end position="203"/>
    </location>
</feature>
<accession>M2U0F5</accession>
<dbReference type="EMBL" id="KB445575">
    <property type="protein sequence ID" value="EMD92024.1"/>
    <property type="molecule type" value="Genomic_DNA"/>
</dbReference>
<feature type="compositionally biased region" description="Pro residues" evidence="1">
    <location>
        <begin position="76"/>
        <end position="85"/>
    </location>
</feature>
<feature type="region of interest" description="Disordered" evidence="1">
    <location>
        <begin position="184"/>
        <end position="205"/>
    </location>
</feature>
<sequence length="258" mass="26614">MPCPCTLGRMWTSLDPPAQSVHILHANPNLTLTPLVIAAGDAPPVQASRLPPARCTAGQPGAASSPTASLRESTPTPRPRPLPPSWTSPSLCCAPTATATATATATTLSLSSCHCYWSAIHIPLSPHPPPPPPPASQPRQPRATVAILAVSPRCASLSHARVLSLAAPLAPLTRRRPLLYAGRRLPSPRPPFSSSPAPIPPGPQRCRMAKVSRPASPAAAVQEREAYAALTPGPAAAESWHASLASPMDGAVGARGLC</sequence>
<name>M2U0F5_COCH5</name>
<organism evidence="2 3">
    <name type="scientific">Cochliobolus heterostrophus (strain C5 / ATCC 48332 / race O)</name>
    <name type="common">Southern corn leaf blight fungus</name>
    <name type="synonym">Bipolaris maydis</name>
    <dbReference type="NCBI Taxonomy" id="701091"/>
    <lineage>
        <taxon>Eukaryota</taxon>
        <taxon>Fungi</taxon>
        <taxon>Dikarya</taxon>
        <taxon>Ascomycota</taxon>
        <taxon>Pezizomycotina</taxon>
        <taxon>Dothideomycetes</taxon>
        <taxon>Pleosporomycetidae</taxon>
        <taxon>Pleosporales</taxon>
        <taxon>Pleosporineae</taxon>
        <taxon>Pleosporaceae</taxon>
        <taxon>Bipolaris</taxon>
    </lineage>
</organism>
<protein>
    <submittedName>
        <fullName evidence="2">Uncharacterized protein</fullName>
    </submittedName>
</protein>
<dbReference type="OMA" id="QSVHILH"/>
<evidence type="ECO:0000313" key="3">
    <source>
        <dbReference type="Proteomes" id="UP000016936"/>
    </source>
</evidence>
<reference evidence="3" key="2">
    <citation type="journal article" date="2013" name="PLoS Genet.">
        <title>Comparative genome structure, secondary metabolite, and effector coding capacity across Cochliobolus pathogens.</title>
        <authorList>
            <person name="Condon B.J."/>
            <person name="Leng Y."/>
            <person name="Wu D."/>
            <person name="Bushley K.E."/>
            <person name="Ohm R.A."/>
            <person name="Otillar R."/>
            <person name="Martin J."/>
            <person name="Schackwitz W."/>
            <person name="Grimwood J."/>
            <person name="MohdZainudin N."/>
            <person name="Xue C."/>
            <person name="Wang R."/>
            <person name="Manning V.A."/>
            <person name="Dhillon B."/>
            <person name="Tu Z.J."/>
            <person name="Steffenson B.J."/>
            <person name="Salamov A."/>
            <person name="Sun H."/>
            <person name="Lowry S."/>
            <person name="LaButti K."/>
            <person name="Han J."/>
            <person name="Copeland A."/>
            <person name="Lindquist E."/>
            <person name="Barry K."/>
            <person name="Schmutz J."/>
            <person name="Baker S.E."/>
            <person name="Ciuffetti L.M."/>
            <person name="Grigoriev I.V."/>
            <person name="Zhong S."/>
            <person name="Turgeon B.G."/>
        </authorList>
    </citation>
    <scope>NUCLEOTIDE SEQUENCE [LARGE SCALE GENOMIC DNA]</scope>
    <source>
        <strain evidence="3">C5 / ATCC 48332 / race O</strain>
    </source>
</reference>
<evidence type="ECO:0000313" key="2">
    <source>
        <dbReference type="EMBL" id="EMD92024.1"/>
    </source>
</evidence>
<dbReference type="AlphaFoldDB" id="M2U0F5"/>
<dbReference type="HOGENOM" id="CLU_940102_0_0_1"/>
<evidence type="ECO:0000256" key="1">
    <source>
        <dbReference type="SAM" id="MobiDB-lite"/>
    </source>
</evidence>
<gene>
    <name evidence="2" type="ORF">COCHEDRAFT_1193618</name>
</gene>
<proteinExistence type="predicted"/>
<keyword evidence="3" id="KW-1185">Reference proteome</keyword>